<feature type="binding site" evidence="15">
    <location>
        <position position="999"/>
    </location>
    <ligand>
        <name>ATP</name>
        <dbReference type="ChEBI" id="CHEBI:30616"/>
    </ligand>
</feature>
<feature type="binding site" evidence="15">
    <location>
        <position position="1023"/>
    </location>
    <ligand>
        <name>ATP</name>
        <dbReference type="ChEBI" id="CHEBI:30616"/>
    </ligand>
</feature>
<evidence type="ECO:0000256" key="15">
    <source>
        <dbReference type="PIRSR" id="PIRSR606539-2"/>
    </source>
</evidence>
<feature type="region of interest" description="Disordered" evidence="18">
    <location>
        <begin position="179"/>
        <end position="217"/>
    </location>
</feature>
<dbReference type="PROSITE" id="PS00154">
    <property type="entry name" value="ATPASE_E1_E2"/>
    <property type="match status" value="1"/>
</dbReference>
<keyword evidence="7 15" id="KW-0067">ATP-binding</keyword>
<reference evidence="21 22" key="1">
    <citation type="submission" date="2018-06" db="EMBL/GenBank/DDBJ databases">
        <title>A transcriptomic atlas of mushroom development highlights an independent origin of complex multicellularity.</title>
        <authorList>
            <consortium name="DOE Joint Genome Institute"/>
            <person name="Krizsan K."/>
            <person name="Almasi E."/>
            <person name="Merenyi Z."/>
            <person name="Sahu N."/>
            <person name="Viragh M."/>
            <person name="Koszo T."/>
            <person name="Mondo S."/>
            <person name="Kiss B."/>
            <person name="Balint B."/>
            <person name="Kues U."/>
            <person name="Barry K."/>
            <person name="Hegedus J.C."/>
            <person name="Henrissat B."/>
            <person name="Johnson J."/>
            <person name="Lipzen A."/>
            <person name="Ohm R."/>
            <person name="Nagy I."/>
            <person name="Pangilinan J."/>
            <person name="Yan J."/>
            <person name="Xiong Y."/>
            <person name="Grigoriev I.V."/>
            <person name="Hibbett D.S."/>
            <person name="Nagy L.G."/>
        </authorList>
    </citation>
    <scope>NUCLEOTIDE SEQUENCE [LARGE SCALE GENOMIC DNA]</scope>
    <source>
        <strain evidence="21 22">SZMC22713</strain>
    </source>
</reference>
<dbReference type="NCBIfam" id="TIGR01494">
    <property type="entry name" value="ATPase_P-type"/>
    <property type="match status" value="1"/>
</dbReference>
<feature type="binding site" evidence="15">
    <location>
        <position position="852"/>
    </location>
    <ligand>
        <name>ATP</name>
        <dbReference type="ChEBI" id="CHEBI:30616"/>
    </ligand>
</feature>
<evidence type="ECO:0000256" key="16">
    <source>
        <dbReference type="PIRSR" id="PIRSR606539-3"/>
    </source>
</evidence>
<feature type="binding site" evidence="16">
    <location>
        <position position="524"/>
    </location>
    <ligand>
        <name>Mg(2+)</name>
        <dbReference type="ChEBI" id="CHEBI:18420"/>
    </ligand>
</feature>
<dbReference type="PANTHER" id="PTHR24092:SF153">
    <property type="entry name" value="PHOSPHOLIPID-TRANSPORTING ATPASE"/>
    <property type="match status" value="1"/>
</dbReference>
<keyword evidence="11 17" id="KW-0472">Membrane</keyword>
<feature type="region of interest" description="Disordered" evidence="18">
    <location>
        <begin position="1398"/>
        <end position="1425"/>
    </location>
</feature>
<feature type="binding site" evidence="15">
    <location>
        <position position="993"/>
    </location>
    <ligand>
        <name>ATP</name>
        <dbReference type="ChEBI" id="CHEBI:30616"/>
    </ligand>
</feature>
<dbReference type="GO" id="GO:0140326">
    <property type="term" value="F:ATPase-coupled intramembrane lipid transporter activity"/>
    <property type="evidence" value="ECO:0007669"/>
    <property type="project" value="UniProtKB-EC"/>
</dbReference>
<feature type="domain" description="P-type ATPase C-terminal" evidence="20">
    <location>
        <begin position="1045"/>
        <end position="1296"/>
    </location>
</feature>
<dbReference type="PRINTS" id="PR00119">
    <property type="entry name" value="CATATPASE"/>
</dbReference>
<feature type="active site" description="4-aspartylphosphate intermediate" evidence="14">
    <location>
        <position position="522"/>
    </location>
</feature>
<feature type="binding site" evidence="15">
    <location>
        <position position="524"/>
    </location>
    <ligand>
        <name>ATP</name>
        <dbReference type="ChEBI" id="CHEBI:30616"/>
    </ligand>
</feature>
<dbReference type="FunFam" id="3.40.50.1000:FF:000001">
    <property type="entry name" value="Phospholipid-transporting ATPase IC"/>
    <property type="match status" value="1"/>
</dbReference>
<feature type="compositionally biased region" description="Basic residues" evidence="18">
    <location>
        <begin position="1413"/>
        <end position="1425"/>
    </location>
</feature>
<dbReference type="SUPFAM" id="SSF81660">
    <property type="entry name" value="Metal cation-transporting ATPase, ATP-binding domain N"/>
    <property type="match status" value="1"/>
</dbReference>
<comment type="similarity">
    <text evidence="2 17">Belongs to the cation transport ATPase (P-type) (TC 3.A.3) family. Type IV subfamily.</text>
</comment>
<sequence length="1425" mass="158858">MSPKKGGFAAWYDKFAAFNVESLFVRPRKSGPARSVFINEDLPSDYFGAKGKVKKEHVYTTNQVVTSKYTIITFLPRNLMEQFRRIANVFFLAINILQFFPKFGTISPGLVILPLLAVLLITALKDGYEDIKRHDSDRRTNYSQTRILNGGGWENPNVMGEKEKTFMWSSLVPSFLKRGNRGKAGEQSDNPETSTVAQQGVPPEAQLRRPTEQDVGGDDLEFDEVQERAAHEHGGIPFIRRASRAPAHWKKTNWEDVSVGDYVKIKNNEPFPADLLICATSEEENVCFVETKGLDGETNLKSRNAVPALTHLRSASICSVKGNKYQVDCEKPDPNMFRMNGAVIMPDGSKSPIDLQTVLLRGTVLKNTDWIIGVVLYTGLDTKIVQNSGGTPSKRSKVERQMNPQVFINLIILACMAIACGIVDSILEHKDYPNGAPWLYGDNTSGDNPSINGLATFAFALITFQNIIPISLYISIEVVRTCQAAFIYFDKEIWYEKTDQPTLARSWNLSDDLGQIEYIFSDKTGTLTQNAMVFRHCSINGQVYRGEDEVVEDEKAPTGDAEKRLSDSDDTSATASGSNQKAAATAAADPIEADGVKLSGGVLTHFRDEALKADLEAAVSAGPDSDNAPRARALNGFFSVLALCHTVLASVDPTTNKIEYKAQSPDEAALVQAAADVGFVFRGRDKEVLRLQTPFADEVEKYELLNLLDFTSSRKRMSVLLRKLDDEDSRIFLFSKGADNVIFERLKPGVNEELKKTTEEHLDNFASEGLRTLTLAYKVVPDEFYEEWSERYHDATVAIEDREAKIERVSDEIEHELRLLGATAIEDRLQDGVPQTIADLKRAGIKVWVATGDKLETAIAIGYSTNLIGPDSNLVVVRGGDPEKGGRSVFDQMYQAVEDFFPESGILEDEAILTKAPSFTKDQEGGGDAPPQQRLRRVDTGVSSIVGRGNGDRPGGFVLVIEGVALGHAFDTDESKELLLRLAMQCEGVICCRVSPLQKAQIVKLVKDGIGAMTLAIGDGANDVSMIQAADVGVGISGEEGLQAVNSSDYAIGQFRFLKRLLLVHGHWSYARNGNMIVNFFYKNIICIGILWWFQIYCAWSSQYVFEYTYLLFWNVFWSIAPVIAIGIFDRIIDDDILMALPELYRYGREGKWFGTKIFLVYMIEAVYQSAIIFFIINYTYVTTSARTDGYGVAMYEFSTVMVLVAVMVANAFNGLNTSAWTWWVVFATSLGVVLVWLYTAIYSLISPGWFAVPVYGNDHYLFRSAICWLCMPLTFCLALAPRYLAKAWRFGFSPNDIDIMRWIRKTDPHRDIWHDATASTTDVHDDLRRSTSRPTSRTSARPRPSMDIQGSRTDMSTGLRTMHRGFGGFDFSTEEHGVAIRRMQTDLSEKRINALTGQTRKRSGSRLFSLKRSIRKKKPPTPPS</sequence>
<dbReference type="FunFam" id="3.40.1110.10:FF:000087">
    <property type="entry name" value="Phospholipid-transporting ATPase"/>
    <property type="match status" value="1"/>
</dbReference>
<feature type="transmembrane region" description="Helical" evidence="17">
    <location>
        <begin position="406"/>
        <end position="427"/>
    </location>
</feature>
<dbReference type="GO" id="GO:0000287">
    <property type="term" value="F:magnesium ion binding"/>
    <property type="evidence" value="ECO:0007669"/>
    <property type="project" value="UniProtKB-UniRule"/>
</dbReference>
<comment type="catalytic activity">
    <reaction evidence="12 17">
        <text>ATP + H2O + phospholipidSide 1 = ADP + phosphate + phospholipidSide 2.</text>
        <dbReference type="EC" id="7.6.2.1"/>
    </reaction>
</comment>
<evidence type="ECO:0000256" key="3">
    <source>
        <dbReference type="ARBA" id="ARBA00022553"/>
    </source>
</evidence>
<comment type="subcellular location">
    <subcellularLocation>
        <location evidence="1 17">Membrane</location>
        <topology evidence="1 17">Multi-pass membrane protein</topology>
    </subcellularLocation>
</comment>
<feature type="binding site" evidence="15">
    <location>
        <position position="771"/>
    </location>
    <ligand>
        <name>ATP</name>
        <dbReference type="ChEBI" id="CHEBI:30616"/>
    </ligand>
</feature>
<dbReference type="GO" id="GO:0016887">
    <property type="term" value="F:ATP hydrolysis activity"/>
    <property type="evidence" value="ECO:0007669"/>
    <property type="project" value="InterPro"/>
</dbReference>
<evidence type="ECO:0000259" key="19">
    <source>
        <dbReference type="Pfam" id="PF16209"/>
    </source>
</evidence>
<dbReference type="InterPro" id="IPR032630">
    <property type="entry name" value="P_typ_ATPase_c"/>
</dbReference>
<evidence type="ECO:0000256" key="17">
    <source>
        <dbReference type="RuleBase" id="RU362033"/>
    </source>
</evidence>
<dbReference type="InterPro" id="IPR036412">
    <property type="entry name" value="HAD-like_sf"/>
</dbReference>
<keyword evidence="10 17" id="KW-1133">Transmembrane helix</keyword>
<dbReference type="Pfam" id="PF16212">
    <property type="entry name" value="PhoLip_ATPase_C"/>
    <property type="match status" value="1"/>
</dbReference>
<dbReference type="GO" id="GO:0005524">
    <property type="term" value="F:ATP binding"/>
    <property type="evidence" value="ECO:0007669"/>
    <property type="project" value="UniProtKB-UniRule"/>
</dbReference>
<evidence type="ECO:0000256" key="4">
    <source>
        <dbReference type="ARBA" id="ARBA00022692"/>
    </source>
</evidence>
<feature type="region of interest" description="Disordered" evidence="18">
    <location>
        <begin position="1325"/>
        <end position="1358"/>
    </location>
</feature>
<feature type="transmembrane region" description="Helical" evidence="17">
    <location>
        <begin position="1220"/>
        <end position="1242"/>
    </location>
</feature>
<feature type="compositionally biased region" description="Basic and acidic residues" evidence="18">
    <location>
        <begin position="548"/>
        <end position="567"/>
    </location>
</feature>
<dbReference type="OrthoDB" id="377733at2759"/>
<evidence type="ECO:0000256" key="13">
    <source>
        <dbReference type="ARBA" id="ARBA00049128"/>
    </source>
</evidence>
<dbReference type="SFLD" id="SFLDF00027">
    <property type="entry name" value="p-type_atpase"/>
    <property type="match status" value="1"/>
</dbReference>
<dbReference type="InterPro" id="IPR023298">
    <property type="entry name" value="ATPase_P-typ_TM_dom_sf"/>
</dbReference>
<protein>
    <recommendedName>
        <fullName evidence="17">Phospholipid-transporting ATPase</fullName>
        <ecNumber evidence="17">7.6.2.1</ecNumber>
    </recommendedName>
</protein>
<feature type="transmembrane region" description="Helical" evidence="17">
    <location>
        <begin position="454"/>
        <end position="474"/>
    </location>
</feature>
<proteinExistence type="inferred from homology"/>
<dbReference type="STRING" id="50990.A0A4Y7QBP7"/>
<feature type="compositionally biased region" description="Polar residues" evidence="18">
    <location>
        <begin position="1349"/>
        <end position="1358"/>
    </location>
</feature>
<feature type="compositionally biased region" description="Low complexity" evidence="18">
    <location>
        <begin position="571"/>
        <end position="586"/>
    </location>
</feature>
<evidence type="ECO:0000256" key="1">
    <source>
        <dbReference type="ARBA" id="ARBA00004141"/>
    </source>
</evidence>
<dbReference type="EMBL" id="ML170165">
    <property type="protein sequence ID" value="TDL24691.1"/>
    <property type="molecule type" value="Genomic_DNA"/>
</dbReference>
<dbReference type="InterPro" id="IPR023299">
    <property type="entry name" value="ATPase_P-typ_cyto_dom_N"/>
</dbReference>
<keyword evidence="6 15" id="KW-0547">Nucleotide-binding</keyword>
<feature type="binding site" evidence="16">
    <location>
        <position position="1019"/>
    </location>
    <ligand>
        <name>Mg(2+)</name>
        <dbReference type="ChEBI" id="CHEBI:18420"/>
    </ligand>
</feature>
<evidence type="ECO:0000256" key="5">
    <source>
        <dbReference type="ARBA" id="ARBA00022723"/>
    </source>
</evidence>
<feature type="binding site" evidence="16">
    <location>
        <position position="1023"/>
    </location>
    <ligand>
        <name>Mg(2+)</name>
        <dbReference type="ChEBI" id="CHEBI:18420"/>
    </ligand>
</feature>
<keyword evidence="5 16" id="KW-0479">Metal-binding</keyword>
<feature type="binding site" evidence="15">
    <location>
        <position position="710"/>
    </location>
    <ligand>
        <name>ATP</name>
        <dbReference type="ChEBI" id="CHEBI:30616"/>
    </ligand>
</feature>
<feature type="domain" description="P-type ATPase N-terminal" evidence="19">
    <location>
        <begin position="54"/>
        <end position="109"/>
    </location>
</feature>
<dbReference type="Pfam" id="PF13246">
    <property type="entry name" value="Cation_ATPase"/>
    <property type="match status" value="1"/>
</dbReference>
<dbReference type="InterPro" id="IPR032631">
    <property type="entry name" value="P-type_ATPase_N"/>
</dbReference>
<dbReference type="SUPFAM" id="SSF81665">
    <property type="entry name" value="Calcium ATPase, transmembrane domain M"/>
    <property type="match status" value="1"/>
</dbReference>
<comment type="cofactor">
    <cofactor evidence="16">
        <name>Mg(2+)</name>
        <dbReference type="ChEBI" id="CHEBI:18420"/>
    </cofactor>
</comment>
<evidence type="ECO:0000313" key="22">
    <source>
        <dbReference type="Proteomes" id="UP000294933"/>
    </source>
</evidence>
<feature type="binding site" evidence="15">
    <location>
        <position position="522"/>
    </location>
    <ligand>
        <name>ATP</name>
        <dbReference type="ChEBI" id="CHEBI:30616"/>
    </ligand>
</feature>
<feature type="transmembrane region" description="Helical" evidence="17">
    <location>
        <begin position="1108"/>
        <end position="1129"/>
    </location>
</feature>
<evidence type="ECO:0000256" key="12">
    <source>
        <dbReference type="ARBA" id="ARBA00034036"/>
    </source>
</evidence>
<feature type="transmembrane region" description="Helical" evidence="17">
    <location>
        <begin position="1193"/>
        <end position="1213"/>
    </location>
</feature>
<dbReference type="SUPFAM" id="SSF81653">
    <property type="entry name" value="Calcium ATPase, transduction domain A"/>
    <property type="match status" value="1"/>
</dbReference>
<dbReference type="Proteomes" id="UP000294933">
    <property type="component" value="Unassembled WGS sequence"/>
</dbReference>
<feature type="region of interest" description="Disordered" evidence="18">
    <location>
        <begin position="548"/>
        <end position="586"/>
    </location>
</feature>
<name>A0A4Y7QBP7_9AGAM</name>
<feature type="transmembrane region" description="Helical" evidence="17">
    <location>
        <begin position="1159"/>
        <end position="1181"/>
    </location>
</feature>
<dbReference type="EC" id="7.6.2.1" evidence="17"/>
<evidence type="ECO:0000259" key="20">
    <source>
        <dbReference type="Pfam" id="PF16212"/>
    </source>
</evidence>
<dbReference type="Gene3D" id="2.70.150.10">
    <property type="entry name" value="Calcium-transporting ATPase, cytoplasmic transduction domain A"/>
    <property type="match status" value="1"/>
</dbReference>
<feature type="transmembrane region" description="Helical" evidence="17">
    <location>
        <begin position="1262"/>
        <end position="1281"/>
    </location>
</feature>
<feature type="binding site" evidence="15">
    <location>
        <position position="853"/>
    </location>
    <ligand>
        <name>ATP</name>
        <dbReference type="ChEBI" id="CHEBI:30616"/>
    </ligand>
</feature>
<feature type="binding site" evidence="15">
    <location>
        <position position="1022"/>
    </location>
    <ligand>
        <name>ATP</name>
        <dbReference type="ChEBI" id="CHEBI:30616"/>
    </ligand>
</feature>
<keyword evidence="4 17" id="KW-0812">Transmembrane</keyword>
<evidence type="ECO:0000256" key="6">
    <source>
        <dbReference type="ARBA" id="ARBA00022741"/>
    </source>
</evidence>
<dbReference type="VEuPathDB" id="FungiDB:BD410DRAFT_744246"/>
<keyword evidence="9 17" id="KW-1278">Translocase</keyword>
<evidence type="ECO:0000256" key="14">
    <source>
        <dbReference type="PIRSR" id="PIRSR606539-1"/>
    </source>
</evidence>
<dbReference type="Gene3D" id="3.40.1110.10">
    <property type="entry name" value="Calcium-transporting ATPase, cytoplasmic domain N"/>
    <property type="match status" value="2"/>
</dbReference>
<feature type="transmembrane region" description="Helical" evidence="17">
    <location>
        <begin position="106"/>
        <end position="124"/>
    </location>
</feature>
<evidence type="ECO:0000256" key="9">
    <source>
        <dbReference type="ARBA" id="ARBA00022967"/>
    </source>
</evidence>
<evidence type="ECO:0000256" key="10">
    <source>
        <dbReference type="ARBA" id="ARBA00022989"/>
    </source>
</evidence>
<accession>A0A4Y7QBP7</accession>
<dbReference type="SFLD" id="SFLDS00003">
    <property type="entry name" value="Haloacid_Dehalogenase"/>
    <property type="match status" value="1"/>
</dbReference>
<dbReference type="InterPro" id="IPR001757">
    <property type="entry name" value="P_typ_ATPase"/>
</dbReference>
<dbReference type="SFLD" id="SFLDG00002">
    <property type="entry name" value="C1.7:_P-type_atpase_like"/>
    <property type="match status" value="1"/>
</dbReference>
<evidence type="ECO:0000256" key="7">
    <source>
        <dbReference type="ARBA" id="ARBA00022840"/>
    </source>
</evidence>
<dbReference type="GO" id="GO:0005886">
    <property type="term" value="C:plasma membrane"/>
    <property type="evidence" value="ECO:0007669"/>
    <property type="project" value="TreeGrafter"/>
</dbReference>
<keyword evidence="8 16" id="KW-0460">Magnesium</keyword>
<dbReference type="InterPro" id="IPR006539">
    <property type="entry name" value="P-type_ATPase_IV"/>
</dbReference>
<dbReference type="Gene3D" id="3.40.50.1000">
    <property type="entry name" value="HAD superfamily/HAD-like"/>
    <property type="match status" value="2"/>
</dbReference>
<dbReference type="PANTHER" id="PTHR24092">
    <property type="entry name" value="PROBABLE PHOSPHOLIPID-TRANSPORTING ATPASE"/>
    <property type="match status" value="1"/>
</dbReference>
<feature type="binding site" evidence="15">
    <location>
        <position position="667"/>
    </location>
    <ligand>
        <name>ATP</name>
        <dbReference type="ChEBI" id="CHEBI:30616"/>
    </ligand>
</feature>
<feature type="compositionally biased region" description="Polar residues" evidence="18">
    <location>
        <begin position="187"/>
        <end position="198"/>
    </location>
</feature>
<keyword evidence="22" id="KW-1185">Reference proteome</keyword>
<dbReference type="InterPro" id="IPR044492">
    <property type="entry name" value="P_typ_ATPase_HD_dom"/>
</dbReference>
<dbReference type="NCBIfam" id="TIGR01652">
    <property type="entry name" value="ATPase-Plipid"/>
    <property type="match status" value="1"/>
</dbReference>
<dbReference type="Gene3D" id="1.20.1110.10">
    <property type="entry name" value="Calcium-transporting ATPase, transmembrane domain"/>
    <property type="match status" value="1"/>
</dbReference>
<dbReference type="Pfam" id="PF16209">
    <property type="entry name" value="PhoLip_ATPase_N"/>
    <property type="match status" value="1"/>
</dbReference>
<keyword evidence="3" id="KW-0597">Phosphoprotein</keyword>
<feature type="binding site" evidence="16">
    <location>
        <position position="522"/>
    </location>
    <ligand>
        <name>Mg(2+)</name>
        <dbReference type="ChEBI" id="CHEBI:18420"/>
    </ligand>
</feature>
<gene>
    <name evidence="21" type="ORF">BD410DRAFT_744246</name>
</gene>
<feature type="binding site" evidence="15">
    <location>
        <position position="851"/>
    </location>
    <ligand>
        <name>ATP</name>
        <dbReference type="ChEBI" id="CHEBI:30616"/>
    </ligand>
</feature>
<dbReference type="InterPro" id="IPR008250">
    <property type="entry name" value="ATPase_P-typ_transduc_dom_A_sf"/>
</dbReference>
<feature type="binding site" evidence="15">
    <location>
        <position position="523"/>
    </location>
    <ligand>
        <name>ATP</name>
        <dbReference type="ChEBI" id="CHEBI:30616"/>
    </ligand>
</feature>
<feature type="compositionally biased region" description="Low complexity" evidence="18">
    <location>
        <begin position="1333"/>
        <end position="1346"/>
    </location>
</feature>
<evidence type="ECO:0000256" key="2">
    <source>
        <dbReference type="ARBA" id="ARBA00008109"/>
    </source>
</evidence>
<evidence type="ECO:0000256" key="8">
    <source>
        <dbReference type="ARBA" id="ARBA00022842"/>
    </source>
</evidence>
<feature type="transmembrane region" description="Helical" evidence="17">
    <location>
        <begin position="1080"/>
        <end position="1102"/>
    </location>
</feature>
<evidence type="ECO:0000256" key="11">
    <source>
        <dbReference type="ARBA" id="ARBA00023136"/>
    </source>
</evidence>
<dbReference type="InterPro" id="IPR023214">
    <property type="entry name" value="HAD_sf"/>
</dbReference>
<evidence type="ECO:0000256" key="18">
    <source>
        <dbReference type="SAM" id="MobiDB-lite"/>
    </source>
</evidence>
<dbReference type="InterPro" id="IPR018303">
    <property type="entry name" value="ATPase_P-typ_P_site"/>
</dbReference>
<feature type="binding site" evidence="15">
    <location>
        <position position="736"/>
    </location>
    <ligand>
        <name>ATP</name>
        <dbReference type="ChEBI" id="CHEBI:30616"/>
    </ligand>
</feature>
<organism evidence="21 22">
    <name type="scientific">Rickenella mellea</name>
    <dbReference type="NCBI Taxonomy" id="50990"/>
    <lineage>
        <taxon>Eukaryota</taxon>
        <taxon>Fungi</taxon>
        <taxon>Dikarya</taxon>
        <taxon>Basidiomycota</taxon>
        <taxon>Agaricomycotina</taxon>
        <taxon>Agaricomycetes</taxon>
        <taxon>Hymenochaetales</taxon>
        <taxon>Rickenellaceae</taxon>
        <taxon>Rickenella</taxon>
    </lineage>
</organism>
<comment type="catalytic activity">
    <reaction evidence="13">
        <text>a 1,2-diacyl-sn-glycero-3-phosphoethanolamine(out) + ATP + H2O = a 1,2-diacyl-sn-glycero-3-phosphoethanolamine(in) + ADP + phosphate + H(+)</text>
        <dbReference type="Rhea" id="RHEA:66132"/>
        <dbReference type="ChEBI" id="CHEBI:15377"/>
        <dbReference type="ChEBI" id="CHEBI:15378"/>
        <dbReference type="ChEBI" id="CHEBI:30616"/>
        <dbReference type="ChEBI" id="CHEBI:43474"/>
        <dbReference type="ChEBI" id="CHEBI:64612"/>
        <dbReference type="ChEBI" id="CHEBI:456216"/>
    </reaction>
    <physiologicalReaction direction="left-to-right" evidence="13">
        <dbReference type="Rhea" id="RHEA:66133"/>
    </physiologicalReaction>
</comment>
<dbReference type="GO" id="GO:0045332">
    <property type="term" value="P:phospholipid translocation"/>
    <property type="evidence" value="ECO:0007669"/>
    <property type="project" value="TreeGrafter"/>
</dbReference>
<dbReference type="SUPFAM" id="SSF56784">
    <property type="entry name" value="HAD-like"/>
    <property type="match status" value="1"/>
</dbReference>
<evidence type="ECO:0000313" key="21">
    <source>
        <dbReference type="EMBL" id="TDL24691.1"/>
    </source>
</evidence>